<evidence type="ECO:0000313" key="3">
    <source>
        <dbReference type="Proteomes" id="UP000325313"/>
    </source>
</evidence>
<dbReference type="AlphaFoldDB" id="A0A5B0RWW2"/>
<comment type="caution">
    <text evidence="2">The sequence shown here is derived from an EMBL/GenBank/DDBJ whole genome shotgun (WGS) entry which is preliminary data.</text>
</comment>
<organism evidence="2 3">
    <name type="scientific">Puccinia graminis f. sp. tritici</name>
    <dbReference type="NCBI Taxonomy" id="56615"/>
    <lineage>
        <taxon>Eukaryota</taxon>
        <taxon>Fungi</taxon>
        <taxon>Dikarya</taxon>
        <taxon>Basidiomycota</taxon>
        <taxon>Pucciniomycotina</taxon>
        <taxon>Pucciniomycetes</taxon>
        <taxon>Pucciniales</taxon>
        <taxon>Pucciniaceae</taxon>
        <taxon>Puccinia</taxon>
    </lineage>
</organism>
<feature type="compositionally biased region" description="Low complexity" evidence="1">
    <location>
        <begin position="127"/>
        <end position="136"/>
    </location>
</feature>
<accession>A0A5B0RWW2</accession>
<evidence type="ECO:0000256" key="1">
    <source>
        <dbReference type="SAM" id="MobiDB-lite"/>
    </source>
</evidence>
<gene>
    <name evidence="2" type="ORF">PGTUg99_019624</name>
</gene>
<feature type="region of interest" description="Disordered" evidence="1">
    <location>
        <begin position="120"/>
        <end position="174"/>
    </location>
</feature>
<proteinExistence type="predicted"/>
<feature type="region of interest" description="Disordered" evidence="1">
    <location>
        <begin position="82"/>
        <end position="104"/>
    </location>
</feature>
<reference evidence="2 3" key="1">
    <citation type="submission" date="2019-05" db="EMBL/GenBank/DDBJ databases">
        <title>Emergence of the Ug99 lineage of the wheat stem rust pathogen through somatic hybridization.</title>
        <authorList>
            <person name="Li F."/>
            <person name="Upadhyaya N.M."/>
            <person name="Sperschneider J."/>
            <person name="Matny O."/>
            <person name="Nguyen-Phuc H."/>
            <person name="Mago R."/>
            <person name="Raley C."/>
            <person name="Miller M.E."/>
            <person name="Silverstein K.A.T."/>
            <person name="Henningsen E."/>
            <person name="Hirsch C.D."/>
            <person name="Visser B."/>
            <person name="Pretorius Z.A."/>
            <person name="Steffenson B.J."/>
            <person name="Schwessinger B."/>
            <person name="Dodds P.N."/>
            <person name="Figueroa M."/>
        </authorList>
    </citation>
    <scope>NUCLEOTIDE SEQUENCE [LARGE SCALE GENOMIC DNA]</scope>
    <source>
        <strain evidence="2 3">Ug99</strain>
    </source>
</reference>
<protein>
    <submittedName>
        <fullName evidence="2">Uncharacterized protein</fullName>
    </submittedName>
</protein>
<dbReference type="Proteomes" id="UP000325313">
    <property type="component" value="Unassembled WGS sequence"/>
</dbReference>
<dbReference type="EMBL" id="VDEP01000109">
    <property type="protein sequence ID" value="KAA1130446.1"/>
    <property type="molecule type" value="Genomic_DNA"/>
</dbReference>
<evidence type="ECO:0000313" key="2">
    <source>
        <dbReference type="EMBL" id="KAA1130446.1"/>
    </source>
</evidence>
<sequence length="189" mass="21191">MVHHSRERIAHKIDKNIWFQLPGDKRDKWFCRLCGGGGRGSKAANRYIHEATPIHKAKLQRRAQLAQAEEEAATLLARGPSEMQWTSAHDEPPEPHPPSEDVPCELQDDLQFIDLDEYFDDPDVPKSAASPSTSSSEDGGWDGMIPDDSPPVDFQTPHTAGTAEGSRAQKKKNIEWWPFRAKEVSHLCS</sequence>
<feature type="compositionally biased region" description="Basic and acidic residues" evidence="1">
    <location>
        <begin position="88"/>
        <end position="99"/>
    </location>
</feature>
<name>A0A5B0RWW2_PUCGR</name>